<evidence type="ECO:0000256" key="6">
    <source>
        <dbReference type="ARBA" id="ARBA00023136"/>
    </source>
</evidence>
<dbReference type="AlphaFoldDB" id="A0A3E3I4N8"/>
<dbReference type="GO" id="GO:0005886">
    <property type="term" value="C:plasma membrane"/>
    <property type="evidence" value="ECO:0007669"/>
    <property type="project" value="UniProtKB-SubCell"/>
</dbReference>
<dbReference type="Gene3D" id="1.10.3720.10">
    <property type="entry name" value="MetI-like"/>
    <property type="match status" value="1"/>
</dbReference>
<feature type="transmembrane region" description="Helical" evidence="7">
    <location>
        <begin position="26"/>
        <end position="46"/>
    </location>
</feature>
<feature type="transmembrane region" description="Helical" evidence="7">
    <location>
        <begin position="125"/>
        <end position="148"/>
    </location>
</feature>
<evidence type="ECO:0000256" key="3">
    <source>
        <dbReference type="ARBA" id="ARBA00022475"/>
    </source>
</evidence>
<comment type="subcellular location">
    <subcellularLocation>
        <location evidence="1 7">Cell membrane</location>
        <topology evidence="1 7">Multi-pass membrane protein</topology>
    </subcellularLocation>
</comment>
<dbReference type="CDD" id="cd06261">
    <property type="entry name" value="TM_PBP2"/>
    <property type="match status" value="1"/>
</dbReference>
<reference evidence="9" key="1">
    <citation type="submission" date="2018-08" db="EMBL/GenBank/DDBJ databases">
        <title>A genome reference for cultivated species of the human gut microbiota.</title>
        <authorList>
            <person name="Zou Y."/>
            <person name="Xue W."/>
            <person name="Luo G."/>
        </authorList>
    </citation>
    <scope>NUCLEOTIDE SEQUENCE [LARGE SCALE GENOMIC DNA]</scope>
    <source>
        <strain evidence="9">TF05-5AC</strain>
    </source>
</reference>
<dbReference type="GeneID" id="97987491"/>
<dbReference type="PANTHER" id="PTHR30193:SF44">
    <property type="entry name" value="LACTOSE TRANSPORT SYSTEM PERMEASE PROTEIN LACF"/>
    <property type="match status" value="1"/>
</dbReference>
<dbReference type="SUPFAM" id="SSF161098">
    <property type="entry name" value="MetI-like"/>
    <property type="match status" value="1"/>
</dbReference>
<evidence type="ECO:0000313" key="9">
    <source>
        <dbReference type="EMBL" id="RGE60230.1"/>
    </source>
</evidence>
<feature type="transmembrane region" description="Helical" evidence="7">
    <location>
        <begin position="289"/>
        <end position="310"/>
    </location>
</feature>
<keyword evidence="3" id="KW-1003">Cell membrane</keyword>
<dbReference type="Pfam" id="PF00528">
    <property type="entry name" value="BPD_transp_1"/>
    <property type="match status" value="1"/>
</dbReference>
<evidence type="ECO:0000256" key="2">
    <source>
        <dbReference type="ARBA" id="ARBA00022448"/>
    </source>
</evidence>
<dbReference type="Proteomes" id="UP000260812">
    <property type="component" value="Unassembled WGS sequence"/>
</dbReference>
<keyword evidence="6 7" id="KW-0472">Membrane</keyword>
<keyword evidence="2 7" id="KW-0813">Transport</keyword>
<dbReference type="RefSeq" id="WP_051358433.1">
    <property type="nucleotide sequence ID" value="NZ_JBKVLI010000002.1"/>
</dbReference>
<dbReference type="PROSITE" id="PS50928">
    <property type="entry name" value="ABC_TM1"/>
    <property type="match status" value="1"/>
</dbReference>
<evidence type="ECO:0000256" key="5">
    <source>
        <dbReference type="ARBA" id="ARBA00022989"/>
    </source>
</evidence>
<evidence type="ECO:0000256" key="1">
    <source>
        <dbReference type="ARBA" id="ARBA00004651"/>
    </source>
</evidence>
<name>A0A3E3I4N8_9FIRM</name>
<keyword evidence="4 7" id="KW-0812">Transmembrane</keyword>
<feature type="transmembrane region" description="Helical" evidence="7">
    <location>
        <begin position="235"/>
        <end position="255"/>
    </location>
</feature>
<feature type="transmembrane region" description="Helical" evidence="7">
    <location>
        <begin position="92"/>
        <end position="113"/>
    </location>
</feature>
<organism evidence="9 10">
    <name type="scientific">Eisenbergiella massiliensis</name>
    <dbReference type="NCBI Taxonomy" id="1720294"/>
    <lineage>
        <taxon>Bacteria</taxon>
        <taxon>Bacillati</taxon>
        <taxon>Bacillota</taxon>
        <taxon>Clostridia</taxon>
        <taxon>Lachnospirales</taxon>
        <taxon>Lachnospiraceae</taxon>
        <taxon>Eisenbergiella</taxon>
    </lineage>
</organism>
<evidence type="ECO:0000313" key="10">
    <source>
        <dbReference type="Proteomes" id="UP000260812"/>
    </source>
</evidence>
<evidence type="ECO:0000256" key="4">
    <source>
        <dbReference type="ARBA" id="ARBA00022692"/>
    </source>
</evidence>
<keyword evidence="5 7" id="KW-1133">Transmembrane helix</keyword>
<dbReference type="EMBL" id="QVLV01000007">
    <property type="protein sequence ID" value="RGE60230.1"/>
    <property type="molecule type" value="Genomic_DNA"/>
</dbReference>
<gene>
    <name evidence="9" type="ORF">DXC51_11550</name>
</gene>
<keyword evidence="10" id="KW-1185">Reference proteome</keyword>
<dbReference type="GO" id="GO:0055085">
    <property type="term" value="P:transmembrane transport"/>
    <property type="evidence" value="ECO:0007669"/>
    <property type="project" value="InterPro"/>
</dbReference>
<comment type="caution">
    <text evidence="9">The sequence shown here is derived from an EMBL/GenBank/DDBJ whole genome shotgun (WGS) entry which is preliminary data.</text>
</comment>
<proteinExistence type="inferred from homology"/>
<accession>A0A3E3I4N8</accession>
<feature type="domain" description="ABC transmembrane type-1" evidence="8">
    <location>
        <begin position="88"/>
        <end position="306"/>
    </location>
</feature>
<dbReference type="InterPro" id="IPR035906">
    <property type="entry name" value="MetI-like_sf"/>
</dbReference>
<dbReference type="InterPro" id="IPR051393">
    <property type="entry name" value="ABC_transporter_permease"/>
</dbReference>
<sequence length="320" mass="36282">MITKNMNAAEKKAVKKSQTLRKLRKYAPLYLCALPGFIYLIINNYLPMGGLILAFKKYSFAKGIIKSPWNGLSNFTYLFGSKWAKIMFRNTIGYNVLFLFLGTVFAIFVAILLNEVRKKTAQQVYQTTILIPHLVSTVLIGYLVYAFLSSTNGFVNKGILEPLGKEGIQWYTEAKYWPFILTIVQLWRSFGFQSIVYFATIIGFDKTYYEAAVVDGATTWQQITRITLPLLKPTVIILTIMALGRMFASDFGLFYQVPQNSGLLYSTTTTIDTFVYRTLMQDHDVGRSLAAGFMQSVLGFFVVMLTNAIVRRTEPDSALF</sequence>
<dbReference type="InterPro" id="IPR000515">
    <property type="entry name" value="MetI-like"/>
</dbReference>
<feature type="transmembrane region" description="Helical" evidence="7">
    <location>
        <begin position="176"/>
        <end position="199"/>
    </location>
</feature>
<evidence type="ECO:0000256" key="7">
    <source>
        <dbReference type="RuleBase" id="RU363032"/>
    </source>
</evidence>
<comment type="similarity">
    <text evidence="7">Belongs to the binding-protein-dependent transport system permease family.</text>
</comment>
<dbReference type="PANTHER" id="PTHR30193">
    <property type="entry name" value="ABC TRANSPORTER PERMEASE PROTEIN"/>
    <property type="match status" value="1"/>
</dbReference>
<evidence type="ECO:0000259" key="8">
    <source>
        <dbReference type="PROSITE" id="PS50928"/>
    </source>
</evidence>
<protein>
    <submittedName>
        <fullName evidence="9">Sugar ABC transporter permease</fullName>
    </submittedName>
</protein>